<accession>A0AAD7N0I5</accession>
<sequence length="71" mass="8234">MLDPKSPMEDLESDLSNYTGGRFLVNEALRLWERRRGFDIPGLFAAVRENYQVQALDFRKLGEGRPEPLDH</sequence>
<protein>
    <submittedName>
        <fullName evidence="1">Uncharacterized protein</fullName>
    </submittedName>
</protein>
<keyword evidence="2" id="KW-1185">Reference proteome</keyword>
<proteinExistence type="predicted"/>
<dbReference type="AlphaFoldDB" id="A0AAD7N0I5"/>
<organism evidence="1 2">
    <name type="scientific">Mycena metata</name>
    <dbReference type="NCBI Taxonomy" id="1033252"/>
    <lineage>
        <taxon>Eukaryota</taxon>
        <taxon>Fungi</taxon>
        <taxon>Dikarya</taxon>
        <taxon>Basidiomycota</taxon>
        <taxon>Agaricomycotina</taxon>
        <taxon>Agaricomycetes</taxon>
        <taxon>Agaricomycetidae</taxon>
        <taxon>Agaricales</taxon>
        <taxon>Marasmiineae</taxon>
        <taxon>Mycenaceae</taxon>
        <taxon>Mycena</taxon>
    </lineage>
</organism>
<comment type="caution">
    <text evidence="1">The sequence shown here is derived from an EMBL/GenBank/DDBJ whole genome shotgun (WGS) entry which is preliminary data.</text>
</comment>
<dbReference type="Proteomes" id="UP001215598">
    <property type="component" value="Unassembled WGS sequence"/>
</dbReference>
<gene>
    <name evidence="1" type="ORF">B0H16DRAFT_1567145</name>
</gene>
<evidence type="ECO:0000313" key="2">
    <source>
        <dbReference type="Proteomes" id="UP001215598"/>
    </source>
</evidence>
<name>A0AAD7N0I5_9AGAR</name>
<evidence type="ECO:0000313" key="1">
    <source>
        <dbReference type="EMBL" id="KAJ7740303.1"/>
    </source>
</evidence>
<dbReference type="EMBL" id="JARKIB010000103">
    <property type="protein sequence ID" value="KAJ7740303.1"/>
    <property type="molecule type" value="Genomic_DNA"/>
</dbReference>
<reference evidence="1" key="1">
    <citation type="submission" date="2023-03" db="EMBL/GenBank/DDBJ databases">
        <title>Massive genome expansion in bonnet fungi (Mycena s.s.) driven by repeated elements and novel gene families across ecological guilds.</title>
        <authorList>
            <consortium name="Lawrence Berkeley National Laboratory"/>
            <person name="Harder C.B."/>
            <person name="Miyauchi S."/>
            <person name="Viragh M."/>
            <person name="Kuo A."/>
            <person name="Thoen E."/>
            <person name="Andreopoulos B."/>
            <person name="Lu D."/>
            <person name="Skrede I."/>
            <person name="Drula E."/>
            <person name="Henrissat B."/>
            <person name="Morin E."/>
            <person name="Kohler A."/>
            <person name="Barry K."/>
            <person name="LaButti K."/>
            <person name="Morin E."/>
            <person name="Salamov A."/>
            <person name="Lipzen A."/>
            <person name="Mereny Z."/>
            <person name="Hegedus B."/>
            <person name="Baldrian P."/>
            <person name="Stursova M."/>
            <person name="Weitz H."/>
            <person name="Taylor A."/>
            <person name="Grigoriev I.V."/>
            <person name="Nagy L.G."/>
            <person name="Martin F."/>
            <person name="Kauserud H."/>
        </authorList>
    </citation>
    <scope>NUCLEOTIDE SEQUENCE</scope>
    <source>
        <strain evidence="1">CBHHK182m</strain>
    </source>
</reference>